<dbReference type="Pfam" id="PF00400">
    <property type="entry name" value="WD40"/>
    <property type="match status" value="3"/>
</dbReference>
<dbReference type="SMART" id="SM00320">
    <property type="entry name" value="WD40"/>
    <property type="match status" value="5"/>
</dbReference>
<evidence type="ECO:0000313" key="10">
    <source>
        <dbReference type="EMBL" id="BCX49270.1"/>
    </source>
</evidence>
<dbReference type="EMBL" id="AP024702">
    <property type="protein sequence ID" value="BCX49270.1"/>
    <property type="molecule type" value="Genomic_DNA"/>
</dbReference>
<evidence type="ECO:0000256" key="5">
    <source>
        <dbReference type="ARBA" id="ARBA00023004"/>
    </source>
</evidence>
<dbReference type="CDD" id="cd00200">
    <property type="entry name" value="WD40"/>
    <property type="match status" value="1"/>
</dbReference>
<name>A0ABN6H6H7_9BACT</name>
<dbReference type="InterPro" id="IPR009056">
    <property type="entry name" value="Cyt_c-like_dom"/>
</dbReference>
<proteinExistence type="predicted"/>
<feature type="region of interest" description="Disordered" evidence="8">
    <location>
        <begin position="649"/>
        <end position="671"/>
    </location>
</feature>
<accession>A0ABN6H6H7</accession>
<dbReference type="InterPro" id="IPR019775">
    <property type="entry name" value="WD40_repeat_CS"/>
</dbReference>
<evidence type="ECO:0000256" key="6">
    <source>
        <dbReference type="PROSITE-ProRule" id="PRU00221"/>
    </source>
</evidence>
<evidence type="ECO:0000256" key="1">
    <source>
        <dbReference type="ARBA" id="ARBA00022574"/>
    </source>
</evidence>
<feature type="region of interest" description="Disordered" evidence="8">
    <location>
        <begin position="113"/>
        <end position="145"/>
    </location>
</feature>
<sequence length="849" mass="91933">MTRFLFTSFLATAVSQAADKVTFDDHVLPIFEQACLNCHNPDKTKGGLDLSNYAGALKGSSGGKVVESGNTASTLIAVVRQTAEPKMPPEGDPISGEAIKVLENWIAGGLLQNSSSKAKKPEKPKFDTALQADPTARPDGPPPMPKDVILEPAVVASRSSAVHAMVASPWAPLLAITGQKQILLYDTDALELAGVLPFPEGDPVSLAFTPNGRYLIAGGGIPGKSGVTVSFDVITGERALTAAKEFDTVLCTDLRPDLGSVATGSPSKLIKLWKTEDGSRTASIKKHTDWVTSLDFSPDGILLATGDRNGGVWVWEAETGNEFHTLRAHQAGISAARFRSDSNVLATASADGTVRFWEMNNGNEVRKLDAHPGGVLDFAWAPDGSFVTAGRDRTAKVWKPDFGQKKVIDKLPDIPTSVAINQDGKRIFVADYTGRIHVYDIESGNRVGELDHNPPTIAARLQQLSEAEKAQPAAIAEAEKNRAAAAEALNQAKQKVAAKEAAIREARKTIETSKRDEQEAANKQKQTAQQLEQQRSKLADQEKALAGLREQIQGRRKRCAELDPKIASADGERKAAENRLTEAKNAPEGPEKAAAVTAAETASRQKTETLNQLKQQRQSEAQPIAGLEKQIQDKSTVIAGIRQEIEKLNASQKSHQTAQEQARQRHQSAAQQLPQLEKQLPEVKKALEAPTKSLQEADQRVTEARQHAEWVQRKKHHWQRAALNAESIAVGKEAARLHAESETLSAEFAETTRSVEELRAEFATKRGELEALRKDAESPGDSETAAERASVVTTLQATVEALKETLANTAAQMNEQRSKLDALLPQIDALRRKSEELKRQYVAAAPKAP</sequence>
<keyword evidence="1 6" id="KW-0853">WD repeat</keyword>
<dbReference type="PROSITE" id="PS50082">
    <property type="entry name" value="WD_REPEATS_2"/>
    <property type="match status" value="3"/>
</dbReference>
<evidence type="ECO:0000256" key="3">
    <source>
        <dbReference type="ARBA" id="ARBA00022723"/>
    </source>
</evidence>
<dbReference type="PANTHER" id="PTHR19879">
    <property type="entry name" value="TRANSCRIPTION INITIATION FACTOR TFIID"/>
    <property type="match status" value="1"/>
</dbReference>
<feature type="repeat" description="WD" evidence="6">
    <location>
        <begin position="284"/>
        <end position="325"/>
    </location>
</feature>
<evidence type="ECO:0000256" key="7">
    <source>
        <dbReference type="PROSITE-ProRule" id="PRU00433"/>
    </source>
</evidence>
<keyword evidence="2 7" id="KW-0349">Heme</keyword>
<feature type="compositionally biased region" description="Basic and acidic residues" evidence="8">
    <location>
        <begin position="509"/>
        <end position="522"/>
    </location>
</feature>
<dbReference type="PROSITE" id="PS00678">
    <property type="entry name" value="WD_REPEATS_1"/>
    <property type="match status" value="2"/>
</dbReference>
<keyword evidence="11" id="KW-1185">Reference proteome</keyword>
<evidence type="ECO:0000313" key="11">
    <source>
        <dbReference type="Proteomes" id="UP001374893"/>
    </source>
</evidence>
<feature type="region of interest" description="Disordered" evidence="8">
    <location>
        <begin position="770"/>
        <end position="789"/>
    </location>
</feature>
<dbReference type="SUPFAM" id="SSF46626">
    <property type="entry name" value="Cytochrome c"/>
    <property type="match status" value="1"/>
</dbReference>
<feature type="repeat" description="WD" evidence="6">
    <location>
        <begin position="368"/>
        <end position="399"/>
    </location>
</feature>
<gene>
    <name evidence="10" type="ORF">HAHE_31780</name>
</gene>
<dbReference type="InterPro" id="IPR036909">
    <property type="entry name" value="Cyt_c-like_dom_sf"/>
</dbReference>
<organism evidence="10 11">
    <name type="scientific">Haloferula helveola</name>
    <dbReference type="NCBI Taxonomy" id="490095"/>
    <lineage>
        <taxon>Bacteria</taxon>
        <taxon>Pseudomonadati</taxon>
        <taxon>Verrucomicrobiota</taxon>
        <taxon>Verrucomicrobiia</taxon>
        <taxon>Verrucomicrobiales</taxon>
        <taxon>Verrucomicrobiaceae</taxon>
        <taxon>Haloferula</taxon>
    </lineage>
</organism>
<dbReference type="InterPro" id="IPR001680">
    <property type="entry name" value="WD40_rpt"/>
</dbReference>
<evidence type="ECO:0000259" key="9">
    <source>
        <dbReference type="PROSITE" id="PS51007"/>
    </source>
</evidence>
<dbReference type="Proteomes" id="UP001374893">
    <property type="component" value="Chromosome"/>
</dbReference>
<evidence type="ECO:0000256" key="2">
    <source>
        <dbReference type="ARBA" id="ARBA00022617"/>
    </source>
</evidence>
<dbReference type="InterPro" id="IPR015943">
    <property type="entry name" value="WD40/YVTN_repeat-like_dom_sf"/>
</dbReference>
<protein>
    <recommendedName>
        <fullName evidence="9">Cytochrome c domain-containing protein</fullName>
    </recommendedName>
</protein>
<dbReference type="Gene3D" id="2.130.10.10">
    <property type="entry name" value="YVTN repeat-like/Quinoprotein amine dehydrogenase"/>
    <property type="match status" value="2"/>
</dbReference>
<dbReference type="PROSITE" id="PS50294">
    <property type="entry name" value="WD_REPEATS_REGION"/>
    <property type="match status" value="3"/>
</dbReference>
<feature type="compositionally biased region" description="Polar residues" evidence="8">
    <location>
        <begin position="608"/>
        <end position="621"/>
    </location>
</feature>
<dbReference type="PROSITE" id="PS51007">
    <property type="entry name" value="CYTC"/>
    <property type="match status" value="1"/>
</dbReference>
<feature type="region of interest" description="Disordered" evidence="8">
    <location>
        <begin position="509"/>
        <end position="538"/>
    </location>
</feature>
<feature type="region of interest" description="Disordered" evidence="8">
    <location>
        <begin position="563"/>
        <end position="627"/>
    </location>
</feature>
<dbReference type="InterPro" id="IPR011429">
    <property type="entry name" value="Cyt_c_Planctomycete-type"/>
</dbReference>
<keyword evidence="5 7" id="KW-0408">Iron</keyword>
<feature type="domain" description="Cytochrome c" evidence="9">
    <location>
        <begin position="14"/>
        <end position="110"/>
    </location>
</feature>
<dbReference type="Pfam" id="PF07635">
    <property type="entry name" value="PSCyt1"/>
    <property type="match status" value="1"/>
</dbReference>
<evidence type="ECO:0000256" key="4">
    <source>
        <dbReference type="ARBA" id="ARBA00022737"/>
    </source>
</evidence>
<feature type="compositionally biased region" description="Basic and acidic residues" evidence="8">
    <location>
        <begin position="563"/>
        <end position="582"/>
    </location>
</feature>
<keyword evidence="4" id="KW-0677">Repeat</keyword>
<feature type="compositionally biased region" description="Low complexity" evidence="8">
    <location>
        <begin position="524"/>
        <end position="533"/>
    </location>
</feature>
<feature type="compositionally biased region" description="Low complexity" evidence="8">
    <location>
        <begin position="593"/>
        <end position="602"/>
    </location>
</feature>
<keyword evidence="3 7" id="KW-0479">Metal-binding</keyword>
<dbReference type="InterPro" id="IPR011047">
    <property type="entry name" value="Quinoprotein_ADH-like_sf"/>
</dbReference>
<evidence type="ECO:0000256" key="8">
    <source>
        <dbReference type="SAM" id="MobiDB-lite"/>
    </source>
</evidence>
<dbReference type="PANTHER" id="PTHR19879:SF9">
    <property type="entry name" value="TRANSCRIPTION INITIATION FACTOR TFIID SUBUNIT 5"/>
    <property type="match status" value="1"/>
</dbReference>
<dbReference type="SUPFAM" id="SSF50998">
    <property type="entry name" value="Quinoprotein alcohol dehydrogenase-like"/>
    <property type="match status" value="1"/>
</dbReference>
<reference evidence="10 11" key="1">
    <citation type="submission" date="2021-06" db="EMBL/GenBank/DDBJ databases">
        <title>Complete genome of Haloferula helveola possessing various polysaccharide degrading enzymes.</title>
        <authorList>
            <person name="Takami H."/>
            <person name="Huang C."/>
            <person name="Hamasaki K."/>
        </authorList>
    </citation>
    <scope>NUCLEOTIDE SEQUENCE [LARGE SCALE GENOMIC DNA]</scope>
    <source>
        <strain evidence="10 11">CN-1</strain>
    </source>
</reference>
<dbReference type="RefSeq" id="WP_338685780.1">
    <property type="nucleotide sequence ID" value="NZ_AP024702.1"/>
</dbReference>
<feature type="repeat" description="WD" evidence="6">
    <location>
        <begin position="326"/>
        <end position="367"/>
    </location>
</feature>